<proteinExistence type="predicted"/>
<gene>
    <name evidence="1" type="ORF">MGWOODY_Tha782</name>
</gene>
<dbReference type="InterPro" id="IPR021246">
    <property type="entry name" value="DUF2797"/>
</dbReference>
<name>A0A160TBV7_9ZZZZ</name>
<evidence type="ECO:0000313" key="1">
    <source>
        <dbReference type="EMBL" id="CUS41223.1"/>
    </source>
</evidence>
<reference evidence="1" key="1">
    <citation type="submission" date="2015-10" db="EMBL/GenBank/DDBJ databases">
        <authorList>
            <person name="Gilbert D.G."/>
        </authorList>
    </citation>
    <scope>NUCLEOTIDE SEQUENCE</scope>
</reference>
<sequence length="291" mass="32606">MEITGHLDKMRVQPGEPLTYQMVLDEHLVDLNQYLGKAITITWTGAIKCCHCGRSTNKSFNQGYCYPCFTKLAQCDSCMMSPEKCHFHMGTCREPQWAEKICFNDHIVYLANSSGIKVGITRMKNMPSRWLDQGASQALPIARVANRRLSGLIEDTLRKQVADKTSWQAMLKTEAPAVDLEATRDALREQFSAELAAIELDAGPGSVSWLGSETVRQFNYPVLQYPTKVVSHNLDKTPVVTGVLLGIKGQYLMLDTGVINLRKYTSYAVTFSADKHRGRYARRTAKSDSTE</sequence>
<accession>A0A160TBV7</accession>
<dbReference type="EMBL" id="CZQC01000036">
    <property type="protein sequence ID" value="CUS41223.1"/>
    <property type="molecule type" value="Genomic_DNA"/>
</dbReference>
<dbReference type="Pfam" id="PF10977">
    <property type="entry name" value="DUF2797"/>
    <property type="match status" value="1"/>
</dbReference>
<dbReference type="AlphaFoldDB" id="A0A160TBV7"/>
<protein>
    <recommendedName>
        <fullName evidence="2">DUF2797 domain-containing protein</fullName>
    </recommendedName>
</protein>
<organism evidence="1">
    <name type="scientific">hydrothermal vent metagenome</name>
    <dbReference type="NCBI Taxonomy" id="652676"/>
    <lineage>
        <taxon>unclassified sequences</taxon>
        <taxon>metagenomes</taxon>
        <taxon>ecological metagenomes</taxon>
    </lineage>
</organism>
<evidence type="ECO:0008006" key="2">
    <source>
        <dbReference type="Google" id="ProtNLM"/>
    </source>
</evidence>